<dbReference type="Gramene" id="Kaladp0089s0127.1.v1.1">
    <property type="protein sequence ID" value="Kaladp0089s0127.1.v1.1.CDS.1"/>
    <property type="gene ID" value="Kaladp0089s0127.v1.1"/>
</dbReference>
<evidence type="ECO:0000313" key="1">
    <source>
        <dbReference type="EnsemblPlants" id="Kaladp0089s0127.1.v1.1.CDS.1"/>
    </source>
</evidence>
<name>A0A7N0UXJ7_KALFE</name>
<dbReference type="EnsemblPlants" id="Kaladp0089s0127.1.v1.1">
    <property type="protein sequence ID" value="Kaladp0089s0127.1.v1.1.CDS.1"/>
    <property type="gene ID" value="Kaladp0089s0127.v1.1"/>
</dbReference>
<accession>A0A7N0UXJ7</accession>
<organism evidence="1 2">
    <name type="scientific">Kalanchoe fedtschenkoi</name>
    <name type="common">Lavender scallops</name>
    <name type="synonym">South American air plant</name>
    <dbReference type="NCBI Taxonomy" id="63787"/>
    <lineage>
        <taxon>Eukaryota</taxon>
        <taxon>Viridiplantae</taxon>
        <taxon>Streptophyta</taxon>
        <taxon>Embryophyta</taxon>
        <taxon>Tracheophyta</taxon>
        <taxon>Spermatophyta</taxon>
        <taxon>Magnoliopsida</taxon>
        <taxon>eudicotyledons</taxon>
        <taxon>Gunneridae</taxon>
        <taxon>Pentapetalae</taxon>
        <taxon>Saxifragales</taxon>
        <taxon>Crassulaceae</taxon>
        <taxon>Kalanchoe</taxon>
    </lineage>
</organism>
<keyword evidence="2" id="KW-1185">Reference proteome</keyword>
<sequence>MIMSKLRFQMTPGARKNYCIMTTYLDYGATFKVLMPTRGPERMTSNSTLLYALLCNDFSNACTDLFGWDSINAISFLYATLVFHKCIRNSSISDFDTYKQISFFFSI</sequence>
<protein>
    <submittedName>
        <fullName evidence="1">Uncharacterized protein</fullName>
    </submittedName>
</protein>
<proteinExistence type="predicted"/>
<dbReference type="AlphaFoldDB" id="A0A7N0UXJ7"/>
<reference evidence="1" key="1">
    <citation type="submission" date="2021-01" db="UniProtKB">
        <authorList>
            <consortium name="EnsemblPlants"/>
        </authorList>
    </citation>
    <scope>IDENTIFICATION</scope>
</reference>
<dbReference type="Proteomes" id="UP000594263">
    <property type="component" value="Unplaced"/>
</dbReference>
<evidence type="ECO:0000313" key="2">
    <source>
        <dbReference type="Proteomes" id="UP000594263"/>
    </source>
</evidence>